<comment type="subcellular location">
    <subcellularLocation>
        <location evidence="1">Cell membrane</location>
        <topology evidence="1">Multi-pass membrane protein</topology>
    </subcellularLocation>
</comment>
<dbReference type="EMBL" id="FRBG01000001">
    <property type="protein sequence ID" value="SHK42984.1"/>
    <property type="molecule type" value="Genomic_DNA"/>
</dbReference>
<dbReference type="OrthoDB" id="9775950at2"/>
<feature type="transmembrane region" description="Helical" evidence="6">
    <location>
        <begin position="385"/>
        <end position="403"/>
    </location>
</feature>
<gene>
    <name evidence="7" type="ORF">JWYL7_1272</name>
    <name evidence="8" type="ORF">SAMN05661008_00250</name>
</gene>
<dbReference type="Proteomes" id="UP000323392">
    <property type="component" value="Unassembled WGS sequence"/>
</dbReference>
<keyword evidence="10" id="KW-1185">Reference proteome</keyword>
<feature type="transmembrane region" description="Helical" evidence="6">
    <location>
        <begin position="268"/>
        <end position="297"/>
    </location>
</feature>
<feature type="transmembrane region" description="Helical" evidence="6">
    <location>
        <begin position="7"/>
        <end position="30"/>
    </location>
</feature>
<dbReference type="InterPro" id="IPR050833">
    <property type="entry name" value="Poly_Biosynth_Transport"/>
</dbReference>
<dbReference type="PIRSF" id="PIRSF038958">
    <property type="entry name" value="PG_synth_SpoVB"/>
    <property type="match status" value="1"/>
</dbReference>
<dbReference type="RefSeq" id="WP_066070645.1">
    <property type="nucleotide sequence ID" value="NZ_FRBG01000001.1"/>
</dbReference>
<evidence type="ECO:0000256" key="3">
    <source>
        <dbReference type="ARBA" id="ARBA00022692"/>
    </source>
</evidence>
<organism evidence="7 9">
    <name type="scientific">Alkalithermobacter thermoalcaliphilus JW-YL-7 = DSM 7308</name>
    <dbReference type="NCBI Taxonomy" id="1121328"/>
    <lineage>
        <taxon>Bacteria</taxon>
        <taxon>Bacillati</taxon>
        <taxon>Bacillota</taxon>
        <taxon>Clostridia</taxon>
        <taxon>Peptostreptococcales</taxon>
        <taxon>Tepidibacteraceae</taxon>
        <taxon>Alkalithermobacter</taxon>
    </lineage>
</organism>
<evidence type="ECO:0000313" key="8">
    <source>
        <dbReference type="EMBL" id="SHK42984.1"/>
    </source>
</evidence>
<dbReference type="PANTHER" id="PTHR30250">
    <property type="entry name" value="PST FAMILY PREDICTED COLANIC ACID TRANSPORTER"/>
    <property type="match status" value="1"/>
</dbReference>
<feature type="transmembrane region" description="Helical" evidence="6">
    <location>
        <begin position="357"/>
        <end position="378"/>
    </location>
</feature>
<dbReference type="GO" id="GO:0005886">
    <property type="term" value="C:plasma membrane"/>
    <property type="evidence" value="ECO:0007669"/>
    <property type="project" value="UniProtKB-SubCell"/>
</dbReference>
<evidence type="ECO:0000256" key="4">
    <source>
        <dbReference type="ARBA" id="ARBA00022989"/>
    </source>
</evidence>
<feature type="transmembrane region" description="Helical" evidence="6">
    <location>
        <begin position="409"/>
        <end position="433"/>
    </location>
</feature>
<evidence type="ECO:0000256" key="5">
    <source>
        <dbReference type="ARBA" id="ARBA00023136"/>
    </source>
</evidence>
<dbReference type="InterPro" id="IPR024923">
    <property type="entry name" value="PG_synth_SpoVB"/>
</dbReference>
<evidence type="ECO:0000256" key="2">
    <source>
        <dbReference type="ARBA" id="ARBA00022475"/>
    </source>
</evidence>
<dbReference type="PATRIC" id="fig|1121328.3.peg.1281"/>
<feature type="transmembrane region" description="Helical" evidence="6">
    <location>
        <begin position="42"/>
        <end position="69"/>
    </location>
</feature>
<reference evidence="8 10" key="2">
    <citation type="submission" date="2016-11" db="EMBL/GenBank/DDBJ databases">
        <authorList>
            <person name="Varghese N."/>
            <person name="Submissions S."/>
        </authorList>
    </citation>
    <scope>NUCLEOTIDE SEQUENCE [LARGE SCALE GENOMIC DNA]</scope>
    <source>
        <strain evidence="8 10">DSM 7308</strain>
    </source>
</reference>
<sequence length="441" mass="50353">MKIPNLLYSTVVLTVSNVFIRLLGFLYKIFLSNTMGTHFLGLFHLVFHFLTMCISITTTGIPVALSCLVSKEKALGNKNSMNNFLISTLYLSFIISIFISIIVILNSKFLSIKMLHSDKYQIIILLITPAVSLITISNILRGYFYGLKKVWICAIGQLLEQIFRILFVISLFLYIKNSNTYILIAILAISLGEIVNIFFITVNLINEHDFKMDHHVKFTDFLSNIKTIIKISFPITFNRIFVEFIKFFNSILIPKKLVLSGMSYNKALSMYGIISGMVFPFLFLPFVIISALVINLIPSLSQELPKKNYSLINKKINFSLALSLVIATLSFIFFILFGDNVCNFVYKNELAGRYLQILSIGGFFMILNHTLSGILHGIGKEYMSTFNNILGLLIELICIYTLVPIKNINIYGFIYGFILCNFVVCILHLITLYNEKKRWVY</sequence>
<dbReference type="Proteomes" id="UP000092605">
    <property type="component" value="Unassembled WGS sequence"/>
</dbReference>
<reference evidence="7 9" key="1">
    <citation type="submission" date="2016-02" db="EMBL/GenBank/DDBJ databases">
        <title>Draft genome sequence for Clostridium paradoxum JW-YL-7.</title>
        <authorList>
            <person name="Utturkar S.M."/>
            <person name="Lancaster A."/>
            <person name="Poole F.L."/>
            <person name="Adams M.W."/>
            <person name="Brown S.D."/>
        </authorList>
    </citation>
    <scope>NUCLEOTIDE SEQUENCE [LARGE SCALE GENOMIC DNA]</scope>
    <source>
        <strain evidence="7 9">JW-YL-7</strain>
    </source>
</reference>
<dbReference type="PANTHER" id="PTHR30250:SF21">
    <property type="entry name" value="LIPID II FLIPPASE MURJ"/>
    <property type="match status" value="1"/>
</dbReference>
<keyword evidence="3 6" id="KW-0812">Transmembrane</keyword>
<dbReference type="EMBL" id="LSFY01000001">
    <property type="protein sequence ID" value="KXZ40197.1"/>
    <property type="molecule type" value="Genomic_DNA"/>
</dbReference>
<proteinExistence type="predicted"/>
<dbReference type="AlphaFoldDB" id="A0A150FRF1"/>
<evidence type="ECO:0000256" key="6">
    <source>
        <dbReference type="SAM" id="Phobius"/>
    </source>
</evidence>
<accession>A0A150FRF1</accession>
<evidence type="ECO:0000313" key="7">
    <source>
        <dbReference type="EMBL" id="KXZ40197.1"/>
    </source>
</evidence>
<comment type="caution">
    <text evidence="7">The sequence shown here is derived from an EMBL/GenBank/DDBJ whole genome shotgun (WGS) entry which is preliminary data.</text>
</comment>
<dbReference type="STRING" id="1121328.JWYL7_1272"/>
<name>A0A150FRF1_CLOPD</name>
<keyword evidence="5 6" id="KW-0472">Membrane</keyword>
<evidence type="ECO:0000256" key="1">
    <source>
        <dbReference type="ARBA" id="ARBA00004651"/>
    </source>
</evidence>
<evidence type="ECO:0000313" key="10">
    <source>
        <dbReference type="Proteomes" id="UP000323392"/>
    </source>
</evidence>
<keyword evidence="4 6" id="KW-1133">Transmembrane helix</keyword>
<feature type="transmembrane region" description="Helical" evidence="6">
    <location>
        <begin position="181"/>
        <end position="206"/>
    </location>
</feature>
<evidence type="ECO:0000313" key="9">
    <source>
        <dbReference type="Proteomes" id="UP000092605"/>
    </source>
</evidence>
<feature type="transmembrane region" description="Helical" evidence="6">
    <location>
        <begin position="152"/>
        <end position="175"/>
    </location>
</feature>
<dbReference type="InterPro" id="IPR002797">
    <property type="entry name" value="Polysacc_synth"/>
</dbReference>
<dbReference type="Pfam" id="PF01943">
    <property type="entry name" value="Polysacc_synt"/>
    <property type="match status" value="1"/>
</dbReference>
<protein>
    <submittedName>
        <fullName evidence="7">Polysaccharide biosynthesis protein</fullName>
    </submittedName>
    <submittedName>
        <fullName evidence="8">Stage V sporulation protein B</fullName>
    </submittedName>
</protein>
<feature type="transmembrane region" description="Helical" evidence="6">
    <location>
        <begin position="81"/>
        <end position="105"/>
    </location>
</feature>
<keyword evidence="2" id="KW-1003">Cell membrane</keyword>
<feature type="transmembrane region" description="Helical" evidence="6">
    <location>
        <begin position="227"/>
        <end position="248"/>
    </location>
</feature>
<feature type="transmembrane region" description="Helical" evidence="6">
    <location>
        <begin position="318"/>
        <end position="337"/>
    </location>
</feature>
<feature type="transmembrane region" description="Helical" evidence="6">
    <location>
        <begin position="120"/>
        <end position="140"/>
    </location>
</feature>